<gene>
    <name evidence="1" type="ORF">CRG98_004374</name>
</gene>
<accession>A0A2I0L3L6</accession>
<dbReference type="AlphaFoldDB" id="A0A2I0L3L6"/>
<reference evidence="1 2" key="1">
    <citation type="submission" date="2017-11" db="EMBL/GenBank/DDBJ databases">
        <title>De-novo sequencing of pomegranate (Punica granatum L.) genome.</title>
        <authorList>
            <person name="Akparov Z."/>
            <person name="Amiraslanov A."/>
            <person name="Hajiyeva S."/>
            <person name="Abbasov M."/>
            <person name="Kaur K."/>
            <person name="Hamwieh A."/>
            <person name="Solovyev V."/>
            <person name="Salamov A."/>
            <person name="Braich B."/>
            <person name="Kosarev P."/>
            <person name="Mahmoud A."/>
            <person name="Hajiyev E."/>
            <person name="Babayeva S."/>
            <person name="Izzatullayeva V."/>
            <person name="Mammadov A."/>
            <person name="Mammadov A."/>
            <person name="Sharifova S."/>
            <person name="Ojaghi J."/>
            <person name="Eynullazada K."/>
            <person name="Bayramov B."/>
            <person name="Abdulazimova A."/>
            <person name="Shahmuradov I."/>
        </authorList>
    </citation>
    <scope>NUCLEOTIDE SEQUENCE [LARGE SCALE GENOMIC DNA]</scope>
    <source>
        <strain evidence="2">cv. AG2017</strain>
        <tissue evidence="1">Leaf</tissue>
    </source>
</reference>
<organism evidence="1 2">
    <name type="scientific">Punica granatum</name>
    <name type="common">Pomegranate</name>
    <dbReference type="NCBI Taxonomy" id="22663"/>
    <lineage>
        <taxon>Eukaryota</taxon>
        <taxon>Viridiplantae</taxon>
        <taxon>Streptophyta</taxon>
        <taxon>Embryophyta</taxon>
        <taxon>Tracheophyta</taxon>
        <taxon>Spermatophyta</taxon>
        <taxon>Magnoliopsida</taxon>
        <taxon>eudicotyledons</taxon>
        <taxon>Gunneridae</taxon>
        <taxon>Pentapetalae</taxon>
        <taxon>rosids</taxon>
        <taxon>malvids</taxon>
        <taxon>Myrtales</taxon>
        <taxon>Lythraceae</taxon>
        <taxon>Punica</taxon>
    </lineage>
</organism>
<keyword evidence="2" id="KW-1185">Reference proteome</keyword>
<sequence>MHELLRHHYVIMNITPENKIYLVQRNKFSQTIENKAACTSATEAGRDRDCMSTTKSGQNLVGRCGKATSRSSVNSVQRRLVAKFTRASPPEPSYLLGLLRRIPPAPSNACVAGCGLLVGPLEVVRVYEPECVLIGARMRAAEL</sequence>
<comment type="caution">
    <text evidence="1">The sequence shown here is derived from an EMBL/GenBank/DDBJ whole genome shotgun (WGS) entry which is preliminary data.</text>
</comment>
<dbReference type="EMBL" id="PGOL01000181">
    <property type="protein sequence ID" value="PKI75223.1"/>
    <property type="molecule type" value="Genomic_DNA"/>
</dbReference>
<evidence type="ECO:0000313" key="1">
    <source>
        <dbReference type="EMBL" id="PKI75223.1"/>
    </source>
</evidence>
<protein>
    <submittedName>
        <fullName evidence="1">Uncharacterized protein</fullName>
    </submittedName>
</protein>
<dbReference type="Proteomes" id="UP000233551">
    <property type="component" value="Unassembled WGS sequence"/>
</dbReference>
<proteinExistence type="predicted"/>
<evidence type="ECO:0000313" key="2">
    <source>
        <dbReference type="Proteomes" id="UP000233551"/>
    </source>
</evidence>
<name>A0A2I0L3L6_PUNGR</name>